<protein>
    <submittedName>
        <fullName evidence="1">Uncharacterized protein</fullName>
    </submittedName>
</protein>
<organism evidence="1 2">
    <name type="scientific">Peribacillus saganii</name>
    <dbReference type="NCBI Taxonomy" id="2303992"/>
    <lineage>
        <taxon>Bacteria</taxon>
        <taxon>Bacillati</taxon>
        <taxon>Bacillota</taxon>
        <taxon>Bacilli</taxon>
        <taxon>Bacillales</taxon>
        <taxon>Bacillaceae</taxon>
        <taxon>Peribacillus</taxon>
    </lineage>
</organism>
<keyword evidence="2" id="KW-1185">Reference proteome</keyword>
<proteinExistence type="predicted"/>
<accession>A0A372LS47</accession>
<name>A0A372LS47_9BACI</name>
<dbReference type="AlphaFoldDB" id="A0A372LS47"/>
<gene>
    <name evidence="1" type="ORF">D0469_03515</name>
</gene>
<dbReference type="EMBL" id="QVTE01000008">
    <property type="protein sequence ID" value="RFU71021.1"/>
    <property type="molecule type" value="Genomic_DNA"/>
</dbReference>
<evidence type="ECO:0000313" key="2">
    <source>
        <dbReference type="Proteomes" id="UP000264541"/>
    </source>
</evidence>
<reference evidence="1 2" key="1">
    <citation type="submission" date="2018-08" db="EMBL/GenBank/DDBJ databases">
        <title>Bacillus chawlae sp. nov., Bacillus glennii sp. nov., and Bacillus saganii sp. nov. Isolated from the Vehicle Assembly Building at Kennedy Space Center where the Viking Spacecraft were Assembled.</title>
        <authorList>
            <person name="Seuylemezian A."/>
            <person name="Vaishampayan P."/>
        </authorList>
    </citation>
    <scope>NUCLEOTIDE SEQUENCE [LARGE SCALE GENOMIC DNA]</scope>
    <source>
        <strain evidence="1 2">V47-23a</strain>
    </source>
</reference>
<evidence type="ECO:0000313" key="1">
    <source>
        <dbReference type="EMBL" id="RFU71021.1"/>
    </source>
</evidence>
<comment type="caution">
    <text evidence="1">The sequence shown here is derived from an EMBL/GenBank/DDBJ whole genome shotgun (WGS) entry which is preliminary data.</text>
</comment>
<dbReference type="RefSeq" id="WP_117325248.1">
    <property type="nucleotide sequence ID" value="NZ_QVTE01000008.1"/>
</dbReference>
<sequence>MASKPKKRTQDRLQVIVCLSCNKMPANERDTLVKVSDGKRTQFIKFGRRVSLGRIMHQLPIVFMDRAYDERRSRKRA</sequence>
<dbReference type="Proteomes" id="UP000264541">
    <property type="component" value="Unassembled WGS sequence"/>
</dbReference>